<dbReference type="InterPro" id="IPR013830">
    <property type="entry name" value="SGNH_hydro"/>
</dbReference>
<dbReference type="Gene3D" id="3.40.50.1110">
    <property type="entry name" value="SGNH hydrolase"/>
    <property type="match status" value="1"/>
</dbReference>
<evidence type="ECO:0000259" key="1">
    <source>
        <dbReference type="Pfam" id="PF13472"/>
    </source>
</evidence>
<dbReference type="PANTHER" id="PTHR43784">
    <property type="entry name" value="GDSL-LIKE LIPASE/ACYLHYDROLASE, PUTATIVE (AFU_ORTHOLOGUE AFUA_2G00820)-RELATED"/>
    <property type="match status" value="1"/>
</dbReference>
<name>A0ABQ2EQ02_9ACTN</name>
<evidence type="ECO:0000313" key="3">
    <source>
        <dbReference type="Proteomes" id="UP000660265"/>
    </source>
</evidence>
<proteinExistence type="predicted"/>
<dbReference type="Proteomes" id="UP000660265">
    <property type="component" value="Unassembled WGS sequence"/>
</dbReference>
<feature type="domain" description="SGNH hydrolase-type esterase" evidence="1">
    <location>
        <begin position="10"/>
        <end position="194"/>
    </location>
</feature>
<comment type="caution">
    <text evidence="2">The sequence shown here is derived from an EMBL/GenBank/DDBJ whole genome shotgun (WGS) entry which is preliminary data.</text>
</comment>
<dbReference type="CDD" id="cd01832">
    <property type="entry name" value="SGNH_hydrolase_like_1"/>
    <property type="match status" value="1"/>
</dbReference>
<dbReference type="PANTHER" id="PTHR43784:SF2">
    <property type="entry name" value="GDSL-LIKE LIPASE_ACYLHYDROLASE, PUTATIVE (AFU_ORTHOLOGUE AFUA_2G00820)-RELATED"/>
    <property type="match status" value="1"/>
</dbReference>
<dbReference type="Pfam" id="PF13472">
    <property type="entry name" value="Lipase_GDSL_2"/>
    <property type="match status" value="1"/>
</dbReference>
<reference evidence="3" key="1">
    <citation type="journal article" date="2019" name="Int. J. Syst. Evol. Microbiol.">
        <title>The Global Catalogue of Microorganisms (GCM) 10K type strain sequencing project: providing services to taxonomists for standard genome sequencing and annotation.</title>
        <authorList>
            <consortium name="The Broad Institute Genomics Platform"/>
            <consortium name="The Broad Institute Genome Sequencing Center for Infectious Disease"/>
            <person name="Wu L."/>
            <person name="Ma J."/>
        </authorList>
    </citation>
    <scope>NUCLEOTIDE SEQUENCE [LARGE SCALE GENOMIC DNA]</scope>
    <source>
        <strain evidence="3">CGMCC 4.7275</strain>
    </source>
</reference>
<keyword evidence="2" id="KW-0378">Hydrolase</keyword>
<dbReference type="EMBL" id="BMMV01000024">
    <property type="protein sequence ID" value="GGK20101.1"/>
    <property type="molecule type" value="Genomic_DNA"/>
</dbReference>
<organism evidence="2 3">
    <name type="scientific">Streptomyces camponoticapitis</name>
    <dbReference type="NCBI Taxonomy" id="1616125"/>
    <lineage>
        <taxon>Bacteria</taxon>
        <taxon>Bacillati</taxon>
        <taxon>Actinomycetota</taxon>
        <taxon>Actinomycetes</taxon>
        <taxon>Kitasatosporales</taxon>
        <taxon>Streptomycetaceae</taxon>
        <taxon>Streptomyces</taxon>
    </lineage>
</organism>
<dbReference type="InterPro" id="IPR053140">
    <property type="entry name" value="GDSL_Rv0518-like"/>
</dbReference>
<sequence length="270" mass="28685">MSTQARSLVAVGDSVSEGVGDPYRGGALRGWIHYLTAEPANHAADEAPGPGLELAANLARSGATVAALRRHQLEPAVALAPAYITCVIGVNDVIAGRFEAARFAEDYAHVLDALSASATAGVLTMTLHDVAASLPLPRSRRAELRRRTAEANEVIERVSRRHGAWMVDARTAVRVERTGMVCVDRLHPNRRGHRYLAALAGEALRTRGGAVPGPAAAIPEADPLRERIASGARHTLWVGRHLVPPLAGAVFTSRRAGRVRASSPPADRRS</sequence>
<dbReference type="SUPFAM" id="SSF52266">
    <property type="entry name" value="SGNH hydrolase"/>
    <property type="match status" value="1"/>
</dbReference>
<accession>A0ABQ2EQ02</accession>
<protein>
    <submittedName>
        <fullName evidence="2">SGNH hydrolase</fullName>
    </submittedName>
</protein>
<keyword evidence="3" id="KW-1185">Reference proteome</keyword>
<dbReference type="GO" id="GO:0016787">
    <property type="term" value="F:hydrolase activity"/>
    <property type="evidence" value="ECO:0007669"/>
    <property type="project" value="UniProtKB-KW"/>
</dbReference>
<gene>
    <name evidence="2" type="ORF">GCM10011583_59970</name>
</gene>
<dbReference type="InterPro" id="IPR036514">
    <property type="entry name" value="SGNH_hydro_sf"/>
</dbReference>
<evidence type="ECO:0000313" key="2">
    <source>
        <dbReference type="EMBL" id="GGK20101.1"/>
    </source>
</evidence>